<name>A0ABD0N587_CIRMR</name>
<reference evidence="2 3" key="1">
    <citation type="submission" date="2024-05" db="EMBL/GenBank/DDBJ databases">
        <title>Genome sequencing and assembly of Indian major carp, Cirrhinus mrigala (Hamilton, 1822).</title>
        <authorList>
            <person name="Mohindra V."/>
            <person name="Chowdhury L.M."/>
            <person name="Lal K."/>
            <person name="Jena J.K."/>
        </authorList>
    </citation>
    <scope>NUCLEOTIDE SEQUENCE [LARGE SCALE GENOMIC DNA]</scope>
    <source>
        <strain evidence="2">CM1030</strain>
        <tissue evidence="2">Blood</tissue>
    </source>
</reference>
<gene>
    <name evidence="2" type="ORF">M9458_047632</name>
</gene>
<dbReference type="AlphaFoldDB" id="A0ABD0N587"/>
<organism evidence="2 3">
    <name type="scientific">Cirrhinus mrigala</name>
    <name type="common">Mrigala</name>
    <dbReference type="NCBI Taxonomy" id="683832"/>
    <lineage>
        <taxon>Eukaryota</taxon>
        <taxon>Metazoa</taxon>
        <taxon>Chordata</taxon>
        <taxon>Craniata</taxon>
        <taxon>Vertebrata</taxon>
        <taxon>Euteleostomi</taxon>
        <taxon>Actinopterygii</taxon>
        <taxon>Neopterygii</taxon>
        <taxon>Teleostei</taxon>
        <taxon>Ostariophysi</taxon>
        <taxon>Cypriniformes</taxon>
        <taxon>Cyprinidae</taxon>
        <taxon>Labeoninae</taxon>
        <taxon>Labeonini</taxon>
        <taxon>Cirrhinus</taxon>
    </lineage>
</organism>
<feature type="region of interest" description="Disordered" evidence="1">
    <location>
        <begin position="37"/>
        <end position="62"/>
    </location>
</feature>
<accession>A0ABD0N587</accession>
<proteinExistence type="predicted"/>
<keyword evidence="3" id="KW-1185">Reference proteome</keyword>
<evidence type="ECO:0000313" key="3">
    <source>
        <dbReference type="Proteomes" id="UP001529510"/>
    </source>
</evidence>
<dbReference type="Proteomes" id="UP001529510">
    <property type="component" value="Unassembled WGS sequence"/>
</dbReference>
<feature type="non-terminal residue" evidence="2">
    <location>
        <position position="1"/>
    </location>
</feature>
<comment type="caution">
    <text evidence="2">The sequence shown here is derived from an EMBL/GenBank/DDBJ whole genome shotgun (WGS) entry which is preliminary data.</text>
</comment>
<sequence>FLCRMQLSQVNLDGTGVTLAGIANLISACPHLTSVRASHTRAIPPDQQSDDDDDNGNNATRS</sequence>
<evidence type="ECO:0000256" key="1">
    <source>
        <dbReference type="SAM" id="MobiDB-lite"/>
    </source>
</evidence>
<evidence type="ECO:0000313" key="2">
    <source>
        <dbReference type="EMBL" id="KAL0156386.1"/>
    </source>
</evidence>
<dbReference type="EMBL" id="JAMKFB020000024">
    <property type="protein sequence ID" value="KAL0156386.1"/>
    <property type="molecule type" value="Genomic_DNA"/>
</dbReference>
<protein>
    <submittedName>
        <fullName evidence="2">Uncharacterized protein</fullName>
    </submittedName>
</protein>